<dbReference type="Gene3D" id="3.40.50.720">
    <property type="entry name" value="NAD(P)-binding Rossmann-like Domain"/>
    <property type="match status" value="1"/>
</dbReference>
<keyword evidence="3 11" id="KW-0816">Tricarboxylic acid cycle</keyword>
<feature type="binding site" evidence="9">
    <location>
        <position position="259"/>
    </location>
    <ligand>
        <name>NAD(+)</name>
        <dbReference type="ChEBI" id="CHEBI:57540"/>
    </ligand>
</feature>
<dbReference type="GO" id="GO:0006099">
    <property type="term" value="P:tricarboxylic acid cycle"/>
    <property type="evidence" value="ECO:0007669"/>
    <property type="project" value="UniProtKB-KW"/>
</dbReference>
<keyword evidence="4 10" id="KW-0560">Oxidoreductase</keyword>
<evidence type="ECO:0000313" key="14">
    <source>
        <dbReference type="Proteomes" id="UP000504633"/>
    </source>
</evidence>
<dbReference type="GeneID" id="111596571"/>
<dbReference type="CDD" id="cd01337">
    <property type="entry name" value="MDH_glyoxysomal_mitochondrial"/>
    <property type="match status" value="1"/>
</dbReference>
<reference evidence="15" key="1">
    <citation type="submission" date="2025-08" db="UniProtKB">
        <authorList>
            <consortium name="RefSeq"/>
        </authorList>
    </citation>
    <scope>IDENTIFICATION</scope>
    <source>
        <strain evidence="15">15085-1641.00</strain>
        <tissue evidence="15">Whole body</tissue>
    </source>
</reference>
<evidence type="ECO:0000256" key="10">
    <source>
        <dbReference type="RuleBase" id="RU003369"/>
    </source>
</evidence>
<evidence type="ECO:0000256" key="3">
    <source>
        <dbReference type="ARBA" id="ARBA00022532"/>
    </source>
</evidence>
<evidence type="ECO:0000313" key="15">
    <source>
        <dbReference type="RefSeq" id="XP_023166613.1"/>
    </source>
</evidence>
<dbReference type="GO" id="GO:0030060">
    <property type="term" value="F:L-malate dehydrogenase (NAD+) activity"/>
    <property type="evidence" value="ECO:0007669"/>
    <property type="project" value="UniProtKB-EC"/>
</dbReference>
<evidence type="ECO:0000259" key="12">
    <source>
        <dbReference type="Pfam" id="PF00056"/>
    </source>
</evidence>
<dbReference type="OMA" id="GPPECAY"/>
<dbReference type="PIRSF" id="PIRSF000102">
    <property type="entry name" value="Lac_mal_DH"/>
    <property type="match status" value="1"/>
</dbReference>
<feature type="binding site" evidence="8">
    <location>
        <position position="150"/>
    </location>
    <ligand>
        <name>substrate</name>
    </ligand>
</feature>
<organism evidence="14 15">
    <name type="scientific">Drosophila hydei</name>
    <name type="common">Fruit fly</name>
    <dbReference type="NCBI Taxonomy" id="7224"/>
    <lineage>
        <taxon>Eukaryota</taxon>
        <taxon>Metazoa</taxon>
        <taxon>Ecdysozoa</taxon>
        <taxon>Arthropoda</taxon>
        <taxon>Hexapoda</taxon>
        <taxon>Insecta</taxon>
        <taxon>Pterygota</taxon>
        <taxon>Neoptera</taxon>
        <taxon>Endopterygota</taxon>
        <taxon>Diptera</taxon>
        <taxon>Brachycera</taxon>
        <taxon>Muscomorpha</taxon>
        <taxon>Ephydroidea</taxon>
        <taxon>Drosophilidae</taxon>
        <taxon>Drosophila</taxon>
    </lineage>
</organism>
<keyword evidence="14" id="KW-1185">Reference proteome</keyword>
<dbReference type="GO" id="GO:0006108">
    <property type="term" value="P:malate metabolic process"/>
    <property type="evidence" value="ECO:0007669"/>
    <property type="project" value="InterPro"/>
</dbReference>
<evidence type="ECO:0000259" key="13">
    <source>
        <dbReference type="Pfam" id="PF02866"/>
    </source>
</evidence>
<comment type="catalytic activity">
    <reaction evidence="6 11">
        <text>(S)-malate + NAD(+) = oxaloacetate + NADH + H(+)</text>
        <dbReference type="Rhea" id="RHEA:21432"/>
        <dbReference type="ChEBI" id="CHEBI:15378"/>
        <dbReference type="ChEBI" id="CHEBI:15589"/>
        <dbReference type="ChEBI" id="CHEBI:16452"/>
        <dbReference type="ChEBI" id="CHEBI:57540"/>
        <dbReference type="ChEBI" id="CHEBI:57945"/>
        <dbReference type="EC" id="1.1.1.37"/>
    </reaction>
</comment>
<dbReference type="PANTHER" id="PTHR11540">
    <property type="entry name" value="MALATE AND LACTATE DEHYDROGENASE"/>
    <property type="match status" value="1"/>
</dbReference>
<dbReference type="SUPFAM" id="SSF51735">
    <property type="entry name" value="NAD(P)-binding Rossmann-fold domains"/>
    <property type="match status" value="1"/>
</dbReference>
<dbReference type="AlphaFoldDB" id="A0A6J1LHI9"/>
<dbReference type="EC" id="1.1.1.37" evidence="11"/>
<evidence type="ECO:0000256" key="7">
    <source>
        <dbReference type="PIRSR" id="PIRSR000102-1"/>
    </source>
</evidence>
<feature type="domain" description="Lactate/malate dehydrogenase N-terminal" evidence="12">
    <location>
        <begin position="34"/>
        <end position="176"/>
    </location>
</feature>
<feature type="binding site" evidence="9">
    <location>
        <begin position="39"/>
        <end position="45"/>
    </location>
    <ligand>
        <name>NAD(+)</name>
        <dbReference type="ChEBI" id="CHEBI:57540"/>
    </ligand>
</feature>
<feature type="binding site" evidence="8">
    <location>
        <position position="112"/>
    </location>
    <ligand>
        <name>substrate</name>
    </ligand>
</feature>
<evidence type="ECO:0000256" key="4">
    <source>
        <dbReference type="ARBA" id="ARBA00023002"/>
    </source>
</evidence>
<evidence type="ECO:0000256" key="6">
    <source>
        <dbReference type="ARBA" id="ARBA00048313"/>
    </source>
</evidence>
<dbReference type="InterPro" id="IPR010097">
    <property type="entry name" value="Malate_DH_type1"/>
</dbReference>
<protein>
    <recommendedName>
        <fullName evidence="11">Malate dehydrogenase</fullName>
        <ecNumber evidence="11">1.1.1.37</ecNumber>
    </recommendedName>
</protein>
<feature type="binding site" evidence="9">
    <location>
        <begin position="148"/>
        <end position="150"/>
    </location>
    <ligand>
        <name>NAD(+)</name>
        <dbReference type="ChEBI" id="CHEBI:57540"/>
    </ligand>
</feature>
<dbReference type="Pfam" id="PF02866">
    <property type="entry name" value="Ldh_1_C"/>
    <property type="match status" value="1"/>
</dbReference>
<dbReference type="InterPro" id="IPR036291">
    <property type="entry name" value="NAD(P)-bd_dom_sf"/>
</dbReference>
<dbReference type="SUPFAM" id="SSF56327">
    <property type="entry name" value="LDH C-terminal domain-like"/>
    <property type="match status" value="1"/>
</dbReference>
<proteinExistence type="inferred from homology"/>
<dbReference type="FunFam" id="3.90.110.10:FF:000001">
    <property type="entry name" value="Malate dehydrogenase"/>
    <property type="match status" value="1"/>
</dbReference>
<accession>A0A6J1LHI9</accession>
<feature type="binding site" evidence="8">
    <location>
        <position position="184"/>
    </location>
    <ligand>
        <name>substrate</name>
    </ligand>
</feature>
<feature type="binding site" evidence="9">
    <location>
        <position position="125"/>
    </location>
    <ligand>
        <name>NAD(+)</name>
        <dbReference type="ChEBI" id="CHEBI:57540"/>
    </ligand>
</feature>
<dbReference type="InterPro" id="IPR001557">
    <property type="entry name" value="L-lactate/malate_DH"/>
</dbReference>
<dbReference type="Pfam" id="PF00056">
    <property type="entry name" value="Ldh_1_N"/>
    <property type="match status" value="1"/>
</dbReference>
<dbReference type="KEGG" id="dhe:111596571"/>
<comment type="similarity">
    <text evidence="1">Belongs to the LDH/MDH superfamily. MDH type 1 family.</text>
</comment>
<feature type="domain" description="Lactate/malate dehydrogenase C-terminal" evidence="13">
    <location>
        <begin position="178"/>
        <end position="341"/>
    </location>
</feature>
<feature type="active site" description="Proton acceptor" evidence="7">
    <location>
        <position position="208"/>
    </location>
</feature>
<evidence type="ECO:0000256" key="8">
    <source>
        <dbReference type="PIRSR" id="PIRSR000102-2"/>
    </source>
</evidence>
<name>A0A6J1LHI9_DROHY</name>
<keyword evidence="5 9" id="KW-0520">NAD</keyword>
<feature type="binding site" evidence="9">
    <location>
        <position position="65"/>
    </location>
    <ligand>
        <name>NAD(+)</name>
        <dbReference type="ChEBI" id="CHEBI:57540"/>
    </ligand>
</feature>
<dbReference type="NCBIfam" id="TIGR01772">
    <property type="entry name" value="MDH_euk_gproteo"/>
    <property type="match status" value="1"/>
</dbReference>
<dbReference type="Gene3D" id="3.90.110.10">
    <property type="entry name" value="Lactate dehydrogenase/glycoside hydrolase, family 4, C-terminal"/>
    <property type="match status" value="1"/>
</dbReference>
<evidence type="ECO:0000256" key="11">
    <source>
        <dbReference type="RuleBase" id="RU003405"/>
    </source>
</evidence>
<dbReference type="PROSITE" id="PS00068">
    <property type="entry name" value="MDH"/>
    <property type="match status" value="1"/>
</dbReference>
<dbReference type="FunFam" id="3.40.50.720:FF:000268">
    <property type="entry name" value="Malate dehydrogenase"/>
    <property type="match status" value="1"/>
</dbReference>
<feature type="binding site" evidence="8">
    <location>
        <position position="118"/>
    </location>
    <ligand>
        <name>substrate</name>
    </ligand>
</feature>
<comment type="subunit">
    <text evidence="2">Homodimer.</text>
</comment>
<dbReference type="GO" id="GO:0005739">
    <property type="term" value="C:mitochondrion"/>
    <property type="evidence" value="ECO:0007669"/>
    <property type="project" value="TreeGrafter"/>
</dbReference>
<dbReference type="RefSeq" id="XP_023166613.1">
    <property type="nucleotide sequence ID" value="XM_023310845.2"/>
</dbReference>
<dbReference type="InterPro" id="IPR015955">
    <property type="entry name" value="Lactate_DH/Glyco_Ohase_4_C"/>
</dbReference>
<evidence type="ECO:0000256" key="1">
    <source>
        <dbReference type="ARBA" id="ARBA00008824"/>
    </source>
</evidence>
<gene>
    <name evidence="15" type="primary">LOC111596571</name>
</gene>
<dbReference type="InterPro" id="IPR022383">
    <property type="entry name" value="Lactate/malate_DH_C"/>
</dbReference>
<sequence>MFGAKTTSLLLGKMNVFSCFHPMTRQLQLRRGFRVAVIGAAGGIGQPLSLLLMKDQRIKELRLHDVQNVKGVAADLSHVSSPVSVQAMQGPDQIEKAVECCDVVVITAGLARKPGMTREQLFEVNATIVCGAVSAIAKKSPEAMIVIVTNPVNSIVPMAAEVLKRNNTYDPKRLFGVTTLDCVRAERFIGEFLNISPTMVKIPVIGGHAGTTILPIMSQCKPPMKAGRECIASIIKRVQTGGEEIIQAKEGKGSATLSMAFSANRFVDVLFRGLSGEKTPIEPAYVESSVTDACFFATPLSFGPKGIATNHGLPRLDKSEEDAMKVAVKELQRSIQLGVDFVKK</sequence>
<dbReference type="OrthoDB" id="755699at2759"/>
<evidence type="ECO:0000256" key="9">
    <source>
        <dbReference type="PIRSR" id="PIRSR000102-3"/>
    </source>
</evidence>
<dbReference type="Proteomes" id="UP000504633">
    <property type="component" value="Unplaced"/>
</dbReference>
<dbReference type="InterPro" id="IPR001252">
    <property type="entry name" value="Malate_DH_AS"/>
</dbReference>
<dbReference type="PANTHER" id="PTHR11540:SF16">
    <property type="entry name" value="MALATE DEHYDROGENASE, MITOCHONDRIAL"/>
    <property type="match status" value="1"/>
</dbReference>
<dbReference type="InterPro" id="IPR001236">
    <property type="entry name" value="Lactate/malate_DH_N"/>
</dbReference>
<evidence type="ECO:0000256" key="2">
    <source>
        <dbReference type="ARBA" id="ARBA00011738"/>
    </source>
</evidence>
<evidence type="ECO:0000256" key="5">
    <source>
        <dbReference type="ARBA" id="ARBA00023027"/>
    </source>
</evidence>